<feature type="non-terminal residue" evidence="2">
    <location>
        <position position="252"/>
    </location>
</feature>
<protein>
    <recommendedName>
        <fullName evidence="4">Autotransporter outer membrane beta-barrel domain-containing protein</fullName>
    </recommendedName>
</protein>
<feature type="region of interest" description="Disordered" evidence="1">
    <location>
        <begin position="1"/>
        <end position="39"/>
    </location>
</feature>
<evidence type="ECO:0000313" key="3">
    <source>
        <dbReference type="Proteomes" id="UP000286095"/>
    </source>
</evidence>
<dbReference type="AlphaFoldDB" id="A0A424YXX1"/>
<evidence type="ECO:0008006" key="4">
    <source>
        <dbReference type="Google" id="ProtNLM"/>
    </source>
</evidence>
<reference evidence="2 3" key="1">
    <citation type="submission" date="2018-08" db="EMBL/GenBank/DDBJ databases">
        <title>Survival mechanisms of Campylobacter hepaticus identified by genomic analysis and comparative transcriptomic analysis of in vivo and in vitro derived bacteria.</title>
        <authorList>
            <person name="Van T.T.H."/>
            <person name="Moore R.J."/>
        </authorList>
    </citation>
    <scope>NUCLEOTIDE SEQUENCE [LARGE SCALE GENOMIC DNA]</scope>
    <source>
        <strain evidence="2 3">54L</strain>
    </source>
</reference>
<name>A0A424YXX1_9BACT</name>
<sequence length="252" mass="26531">GIVNEGTIKASENKSSSENGKKRSRRSLEDSSNQQSDEENKAAILIKESGQITSTSGYGIVNKAMIDGSIISKSSSNISIDNKENATISGGITNSGSGTLMLNNSGSIGMNDKGYNISNEGSGSVNITSWLIKTDSSTKSLQTLKVGGKSANSVMVENLIVDQSNLNMDELNDINNLVSGVSLNNIKKIKTNGGGEMILSYDALSGKISTDFNLNASIIGASFRALNASSIKRNAFIDGLMNNMNLSLTFNP</sequence>
<evidence type="ECO:0000256" key="1">
    <source>
        <dbReference type="SAM" id="MobiDB-lite"/>
    </source>
</evidence>
<organism evidence="2 3">
    <name type="scientific">Campylobacter hepaticus</name>
    <dbReference type="NCBI Taxonomy" id="1813019"/>
    <lineage>
        <taxon>Bacteria</taxon>
        <taxon>Pseudomonadati</taxon>
        <taxon>Campylobacterota</taxon>
        <taxon>Epsilonproteobacteria</taxon>
        <taxon>Campylobacterales</taxon>
        <taxon>Campylobacteraceae</taxon>
        <taxon>Campylobacter</taxon>
    </lineage>
</organism>
<evidence type="ECO:0000313" key="2">
    <source>
        <dbReference type="EMBL" id="RQD85328.1"/>
    </source>
</evidence>
<dbReference type="EMBL" id="QURW01000064">
    <property type="protein sequence ID" value="RQD85328.1"/>
    <property type="molecule type" value="Genomic_DNA"/>
</dbReference>
<proteinExistence type="predicted"/>
<gene>
    <name evidence="2" type="ORF">DZD40_07725</name>
</gene>
<accession>A0A424YXX1</accession>
<feature type="non-terminal residue" evidence="2">
    <location>
        <position position="1"/>
    </location>
</feature>
<comment type="caution">
    <text evidence="2">The sequence shown here is derived from an EMBL/GenBank/DDBJ whole genome shotgun (WGS) entry which is preliminary data.</text>
</comment>
<dbReference type="Proteomes" id="UP000286095">
    <property type="component" value="Unassembled WGS sequence"/>
</dbReference>